<evidence type="ECO:0000256" key="3">
    <source>
        <dbReference type="ARBA" id="ARBA00023069"/>
    </source>
</evidence>
<keyword evidence="8" id="KW-1185">Reference proteome</keyword>
<dbReference type="AlphaFoldDB" id="A0A3B0JJ09"/>
<evidence type="ECO:0000256" key="5">
    <source>
        <dbReference type="ARBA" id="ARBA00023273"/>
    </source>
</evidence>
<feature type="region of interest" description="Disordered" evidence="6">
    <location>
        <begin position="548"/>
        <end position="572"/>
    </location>
</feature>
<comment type="subcellular location">
    <subcellularLocation>
        <location evidence="1">Cytoplasm</location>
        <location evidence="1">Cytoskeleton</location>
        <location evidence="1">Cilium axoneme</location>
    </subcellularLocation>
</comment>
<dbReference type="CDD" id="cd22963">
    <property type="entry name" value="DD_CrRSP4-like"/>
    <property type="match status" value="1"/>
</dbReference>
<accession>A0A3B0JJ09</accession>
<dbReference type="GO" id="GO:0060294">
    <property type="term" value="P:cilium movement involved in cell motility"/>
    <property type="evidence" value="ECO:0007669"/>
    <property type="project" value="InterPro"/>
</dbReference>
<keyword evidence="5" id="KW-0966">Cell projection</keyword>
<dbReference type="OrthoDB" id="272202at2759"/>
<evidence type="ECO:0000256" key="4">
    <source>
        <dbReference type="ARBA" id="ARBA00023212"/>
    </source>
</evidence>
<feature type="region of interest" description="Disordered" evidence="6">
    <location>
        <begin position="450"/>
        <end position="479"/>
    </location>
</feature>
<keyword evidence="3" id="KW-0969">Cilium</keyword>
<reference evidence="8" key="1">
    <citation type="submission" date="2018-01" db="EMBL/GenBank/DDBJ databases">
        <authorList>
            <person name="Alioto T."/>
            <person name="Alioto T."/>
        </authorList>
    </citation>
    <scope>NUCLEOTIDE SEQUENCE [LARGE SCALE GENOMIC DNA]</scope>
</reference>
<proteinExistence type="predicted"/>
<feature type="compositionally biased region" description="Acidic residues" evidence="6">
    <location>
        <begin position="695"/>
        <end position="715"/>
    </location>
</feature>
<dbReference type="EMBL" id="OUUW01000001">
    <property type="protein sequence ID" value="SPP73206.1"/>
    <property type="molecule type" value="Genomic_DNA"/>
</dbReference>
<evidence type="ECO:0000313" key="8">
    <source>
        <dbReference type="Proteomes" id="UP000268350"/>
    </source>
</evidence>
<dbReference type="PANTHER" id="PTHR13159:SF0">
    <property type="entry name" value="RADIAL SPOKE HEAD 6 HOMOLOG A"/>
    <property type="match status" value="1"/>
</dbReference>
<dbReference type="GO" id="GO:0001534">
    <property type="term" value="C:radial spoke"/>
    <property type="evidence" value="ECO:0007669"/>
    <property type="project" value="InterPro"/>
</dbReference>
<keyword evidence="2" id="KW-0963">Cytoplasm</keyword>
<dbReference type="Pfam" id="PF04712">
    <property type="entry name" value="Radial_spoke"/>
    <property type="match status" value="1"/>
</dbReference>
<dbReference type="PANTHER" id="PTHR13159">
    <property type="entry name" value="RADIAL SPOKEHEAD-RELATED"/>
    <property type="match status" value="1"/>
</dbReference>
<evidence type="ECO:0000256" key="2">
    <source>
        <dbReference type="ARBA" id="ARBA00022490"/>
    </source>
</evidence>
<dbReference type="InterPro" id="IPR006802">
    <property type="entry name" value="Radial_spoke"/>
</dbReference>
<protein>
    <submittedName>
        <fullName evidence="7">Blast:Radial spoke head protein 4 homolog A</fullName>
    </submittedName>
</protein>
<dbReference type="Proteomes" id="UP000268350">
    <property type="component" value="Unassembled WGS sequence"/>
</dbReference>
<gene>
    <name evidence="7" type="ORF">DGUA_6G000638</name>
</gene>
<name>A0A3B0JJ09_DROGU</name>
<feature type="region of interest" description="Disordered" evidence="6">
    <location>
        <begin position="686"/>
        <end position="715"/>
    </location>
</feature>
<dbReference type="GO" id="GO:0035082">
    <property type="term" value="P:axoneme assembly"/>
    <property type="evidence" value="ECO:0007669"/>
    <property type="project" value="TreeGrafter"/>
</dbReference>
<dbReference type="STRING" id="7266.A0A3B0JJ09"/>
<organism evidence="7 8">
    <name type="scientific">Drosophila guanche</name>
    <name type="common">Fruit fly</name>
    <dbReference type="NCBI Taxonomy" id="7266"/>
    <lineage>
        <taxon>Eukaryota</taxon>
        <taxon>Metazoa</taxon>
        <taxon>Ecdysozoa</taxon>
        <taxon>Arthropoda</taxon>
        <taxon>Hexapoda</taxon>
        <taxon>Insecta</taxon>
        <taxon>Pterygota</taxon>
        <taxon>Neoptera</taxon>
        <taxon>Endopterygota</taxon>
        <taxon>Diptera</taxon>
        <taxon>Brachycera</taxon>
        <taxon>Muscomorpha</taxon>
        <taxon>Ephydroidea</taxon>
        <taxon>Drosophilidae</taxon>
        <taxon>Drosophila</taxon>
        <taxon>Sophophora</taxon>
    </lineage>
</organism>
<dbReference type="OMA" id="CVYFGNG"/>
<evidence type="ECO:0000313" key="7">
    <source>
        <dbReference type="EMBL" id="SPP73206.1"/>
    </source>
</evidence>
<evidence type="ECO:0000256" key="6">
    <source>
        <dbReference type="SAM" id="MobiDB-lite"/>
    </source>
</evidence>
<feature type="compositionally biased region" description="Acidic residues" evidence="6">
    <location>
        <begin position="548"/>
        <end position="566"/>
    </location>
</feature>
<keyword evidence="4" id="KW-0206">Cytoskeleton</keyword>
<sequence length="715" mass="82571">MDNNSCQNFSFGSTSSSDLLGLPPPCVTKKKKPEKIIVEQESSPKCSQLITSTSTSSSTTISMGAFDSDCHFNKALVKDPPDIDYELNVAKAIMQQYSTLSGDNLFDHLSDIIKRVIDERPPNVIDFFEEFSRNVREQKFHLPERFPPNGIFDEVRTFKVAKQILQSMQLPYNIEGEDLVGAEDLYGEESKINDEEELRIVVDDSMRQFVTFNERVQQLQFYWNQCGFSISNDDIFQLACAMNRLQTHSSIMQCRFWGCINGLKASYYIVEATLTREEIQSRLAMMQDEMREKQLPIKMRHDRQERPLPPHIGPELTPGIYGWEGYPIEELEIMKPKASDVPLVEEIEFYDIPPEYIGVGCNRYSYFVVNSLSDDWIELPIVTPRQVVISRQIKKFLTGDLEADVISYPCFPGKEKHYLRAMIGRITAGTYIAPIGYYRRMTKKEKLAFEGDLDEGEEEEEEDEEDEDLNEGEEDQIEDNDVMLLKNEKYEAEPLGSLATPVAWVHVRSNILHQGRVVWFNEEKAQKEREKALALYLKMRLMEEMEEEMEEEEDVEDEEEGEEEGMIEGFNQPEIGPSILSSCANDMSPEIATPWLIRQTSKYTNQKERVLLMQSNVWPGAHTFIFEKTCESIYLGWGHKYHARNMPFNHLPMVQEEYTHEAEDFIEASDPTVEEEAAYREWLLSKQKKPASVGEDIEEFDDEDGDESDEPSEDD</sequence>
<evidence type="ECO:0000256" key="1">
    <source>
        <dbReference type="ARBA" id="ARBA00004430"/>
    </source>
</evidence>
<feature type="compositionally biased region" description="Acidic residues" evidence="6">
    <location>
        <begin position="451"/>
        <end position="479"/>
    </location>
</feature>